<comment type="caution">
    <text evidence="3">The sequence shown here is derived from an EMBL/GenBank/DDBJ whole genome shotgun (WGS) entry which is preliminary data.</text>
</comment>
<sequence length="308" mass="33713">METGAVVVAAGMSSRMGDFKPMLSIGSISIAQRVVATLKQAGAARVVVVTGYNAEELERHLAGSGVVFLRNEAYRTTHMFDSALIGLRYLRDKCRQVLFTPVDIPLFTSATVEALLSSGAELACPVCGGSRGHPILMSAGVIDRILTDSGEGGLQGALERCGVPMTFVEVPDPGILHDADTPEDYRELLRLHNSQLARPVVQVAICREKRFLDPRVAMLLALTEETQSVRAACQRMQLSYSSGWNTIKLLETELGYPVVSRSQGGQKGGRSWLTDRGRELLRAYEAYTQRVRATADELFAEYFPDLFK</sequence>
<dbReference type="Proteomes" id="UP000824238">
    <property type="component" value="Unassembled WGS sequence"/>
</dbReference>
<dbReference type="GO" id="GO:0016779">
    <property type="term" value="F:nucleotidyltransferase activity"/>
    <property type="evidence" value="ECO:0007669"/>
    <property type="project" value="UniProtKB-ARBA"/>
</dbReference>
<dbReference type="PANTHER" id="PTHR43777:SF1">
    <property type="entry name" value="MOLYBDENUM COFACTOR CYTIDYLYLTRANSFERASE"/>
    <property type="match status" value="1"/>
</dbReference>
<dbReference type="Gene3D" id="1.10.10.10">
    <property type="entry name" value="Winged helix-like DNA-binding domain superfamily/Winged helix DNA-binding domain"/>
    <property type="match status" value="1"/>
</dbReference>
<organism evidence="3 4">
    <name type="scientific">Candidatus Scatomorpha intestinigallinarum</name>
    <dbReference type="NCBI Taxonomy" id="2840923"/>
    <lineage>
        <taxon>Bacteria</taxon>
        <taxon>Bacillati</taxon>
        <taxon>Bacillota</taxon>
        <taxon>Clostridia</taxon>
        <taxon>Eubacteriales</taxon>
        <taxon>Candidatus Scatomorpha</taxon>
    </lineage>
</organism>
<reference evidence="3" key="1">
    <citation type="submission" date="2020-10" db="EMBL/GenBank/DDBJ databases">
        <authorList>
            <person name="Gilroy R."/>
        </authorList>
    </citation>
    <scope>NUCLEOTIDE SEQUENCE</scope>
    <source>
        <strain evidence="3">ChiGjej3B3-7149</strain>
    </source>
</reference>
<evidence type="ECO:0000259" key="1">
    <source>
        <dbReference type="Pfam" id="PF00126"/>
    </source>
</evidence>
<protein>
    <submittedName>
        <fullName evidence="3">NTP transferase domain-containing protein</fullName>
    </submittedName>
</protein>
<dbReference type="AlphaFoldDB" id="A0A9D1DJM0"/>
<dbReference type="Gene3D" id="3.90.550.10">
    <property type="entry name" value="Spore Coat Polysaccharide Biosynthesis Protein SpsA, Chain A"/>
    <property type="match status" value="1"/>
</dbReference>
<dbReference type="EMBL" id="DVHH01000002">
    <property type="protein sequence ID" value="HIR54000.1"/>
    <property type="molecule type" value="Genomic_DNA"/>
</dbReference>
<dbReference type="InterPro" id="IPR025877">
    <property type="entry name" value="MobA-like_NTP_Trfase"/>
</dbReference>
<feature type="domain" description="HTH lysR-type" evidence="1">
    <location>
        <begin position="224"/>
        <end position="278"/>
    </location>
</feature>
<dbReference type="PANTHER" id="PTHR43777">
    <property type="entry name" value="MOLYBDENUM COFACTOR CYTIDYLYLTRANSFERASE"/>
    <property type="match status" value="1"/>
</dbReference>
<accession>A0A9D1DJM0</accession>
<feature type="domain" description="MobA-like NTP transferase" evidence="2">
    <location>
        <begin position="5"/>
        <end position="160"/>
    </location>
</feature>
<dbReference type="CDD" id="cd04182">
    <property type="entry name" value="GT_2_like_f"/>
    <property type="match status" value="1"/>
</dbReference>
<keyword evidence="3" id="KW-0808">Transferase</keyword>
<evidence type="ECO:0000313" key="3">
    <source>
        <dbReference type="EMBL" id="HIR54000.1"/>
    </source>
</evidence>
<gene>
    <name evidence="3" type="ORF">IAD36_00125</name>
</gene>
<dbReference type="GO" id="GO:0003700">
    <property type="term" value="F:DNA-binding transcription factor activity"/>
    <property type="evidence" value="ECO:0007669"/>
    <property type="project" value="InterPro"/>
</dbReference>
<dbReference type="InterPro" id="IPR036390">
    <property type="entry name" value="WH_DNA-bd_sf"/>
</dbReference>
<dbReference type="InterPro" id="IPR029044">
    <property type="entry name" value="Nucleotide-diphossugar_trans"/>
</dbReference>
<dbReference type="Pfam" id="PF00126">
    <property type="entry name" value="HTH_1"/>
    <property type="match status" value="1"/>
</dbReference>
<dbReference type="SUPFAM" id="SSF53448">
    <property type="entry name" value="Nucleotide-diphospho-sugar transferases"/>
    <property type="match status" value="1"/>
</dbReference>
<dbReference type="InterPro" id="IPR036388">
    <property type="entry name" value="WH-like_DNA-bd_sf"/>
</dbReference>
<proteinExistence type="predicted"/>
<name>A0A9D1DJM0_9FIRM</name>
<reference evidence="3" key="2">
    <citation type="journal article" date="2021" name="PeerJ">
        <title>Extensive microbial diversity within the chicken gut microbiome revealed by metagenomics and culture.</title>
        <authorList>
            <person name="Gilroy R."/>
            <person name="Ravi A."/>
            <person name="Getino M."/>
            <person name="Pursley I."/>
            <person name="Horton D.L."/>
            <person name="Alikhan N.F."/>
            <person name="Baker D."/>
            <person name="Gharbi K."/>
            <person name="Hall N."/>
            <person name="Watson M."/>
            <person name="Adriaenssens E.M."/>
            <person name="Foster-Nyarko E."/>
            <person name="Jarju S."/>
            <person name="Secka A."/>
            <person name="Antonio M."/>
            <person name="Oren A."/>
            <person name="Chaudhuri R.R."/>
            <person name="La Ragione R."/>
            <person name="Hildebrand F."/>
            <person name="Pallen M.J."/>
        </authorList>
    </citation>
    <scope>NUCLEOTIDE SEQUENCE</scope>
    <source>
        <strain evidence="3">ChiGjej3B3-7149</strain>
    </source>
</reference>
<dbReference type="InterPro" id="IPR000847">
    <property type="entry name" value="LysR_HTH_N"/>
</dbReference>
<evidence type="ECO:0000313" key="4">
    <source>
        <dbReference type="Proteomes" id="UP000824238"/>
    </source>
</evidence>
<evidence type="ECO:0000259" key="2">
    <source>
        <dbReference type="Pfam" id="PF12804"/>
    </source>
</evidence>
<dbReference type="Pfam" id="PF12804">
    <property type="entry name" value="NTP_transf_3"/>
    <property type="match status" value="1"/>
</dbReference>
<dbReference type="SUPFAM" id="SSF46785">
    <property type="entry name" value="Winged helix' DNA-binding domain"/>
    <property type="match status" value="1"/>
</dbReference>